<dbReference type="Proteomes" id="UP000095283">
    <property type="component" value="Unplaced"/>
</dbReference>
<reference evidence="3" key="1">
    <citation type="submission" date="2016-11" db="UniProtKB">
        <authorList>
            <consortium name="WormBaseParasite"/>
        </authorList>
    </citation>
    <scope>IDENTIFICATION</scope>
</reference>
<sequence>MARRRSEDIERRKKSDRKQVIRDAGKKRGQRLCMKE</sequence>
<organism evidence="2 3">
    <name type="scientific">Heterorhabditis bacteriophora</name>
    <name type="common">Entomopathogenic nematode worm</name>
    <dbReference type="NCBI Taxonomy" id="37862"/>
    <lineage>
        <taxon>Eukaryota</taxon>
        <taxon>Metazoa</taxon>
        <taxon>Ecdysozoa</taxon>
        <taxon>Nematoda</taxon>
        <taxon>Chromadorea</taxon>
        <taxon>Rhabditida</taxon>
        <taxon>Rhabditina</taxon>
        <taxon>Rhabditomorpha</taxon>
        <taxon>Strongyloidea</taxon>
        <taxon>Heterorhabditidae</taxon>
        <taxon>Heterorhabditis</taxon>
    </lineage>
</organism>
<evidence type="ECO:0000313" key="3">
    <source>
        <dbReference type="WBParaSite" id="Hba_08330"/>
    </source>
</evidence>
<accession>A0A1I7WT13</accession>
<keyword evidence="2" id="KW-1185">Reference proteome</keyword>
<dbReference type="AlphaFoldDB" id="A0A1I7WT13"/>
<protein>
    <submittedName>
        <fullName evidence="3">4F5 domain-containing protein</fullName>
    </submittedName>
</protein>
<dbReference type="WBParaSite" id="Hba_08330">
    <property type="protein sequence ID" value="Hba_08330"/>
    <property type="gene ID" value="Hba_08330"/>
</dbReference>
<feature type="region of interest" description="Disordered" evidence="1">
    <location>
        <begin position="1"/>
        <end position="36"/>
    </location>
</feature>
<name>A0A1I7WT13_HETBA</name>
<evidence type="ECO:0000256" key="1">
    <source>
        <dbReference type="SAM" id="MobiDB-lite"/>
    </source>
</evidence>
<feature type="compositionally biased region" description="Basic and acidic residues" evidence="1">
    <location>
        <begin position="1"/>
        <end position="26"/>
    </location>
</feature>
<proteinExistence type="predicted"/>
<evidence type="ECO:0000313" key="2">
    <source>
        <dbReference type="Proteomes" id="UP000095283"/>
    </source>
</evidence>